<accession>A0A2P5DTL2</accession>
<dbReference type="Proteomes" id="UP000237105">
    <property type="component" value="Unassembled WGS sequence"/>
</dbReference>
<gene>
    <name evidence="2" type="ORF">PanWU01x14_033190</name>
</gene>
<name>A0A2P5DTL2_PARAD</name>
<proteinExistence type="predicted"/>
<reference evidence="3" key="1">
    <citation type="submission" date="2016-06" db="EMBL/GenBank/DDBJ databases">
        <title>Parallel loss of symbiosis genes in relatives of nitrogen-fixing non-legume Parasponia.</title>
        <authorList>
            <person name="Van Velzen R."/>
            <person name="Holmer R."/>
            <person name="Bu F."/>
            <person name="Rutten L."/>
            <person name="Van Zeijl A."/>
            <person name="Liu W."/>
            <person name="Santuari L."/>
            <person name="Cao Q."/>
            <person name="Sharma T."/>
            <person name="Shen D."/>
            <person name="Roswanjaya Y."/>
            <person name="Wardhani T."/>
            <person name="Kalhor M.S."/>
            <person name="Jansen J."/>
            <person name="Van den Hoogen J."/>
            <person name="Gungor B."/>
            <person name="Hartog M."/>
            <person name="Hontelez J."/>
            <person name="Verver J."/>
            <person name="Yang W.-C."/>
            <person name="Schijlen E."/>
            <person name="Repin R."/>
            <person name="Schilthuizen M."/>
            <person name="Schranz E."/>
            <person name="Heidstra R."/>
            <person name="Miyata K."/>
            <person name="Fedorova E."/>
            <person name="Kohlen W."/>
            <person name="Bisseling T."/>
            <person name="Smit S."/>
            <person name="Geurts R."/>
        </authorList>
    </citation>
    <scope>NUCLEOTIDE SEQUENCE [LARGE SCALE GENOMIC DNA]</scope>
    <source>
        <strain evidence="3">cv. WU1-14</strain>
    </source>
</reference>
<dbReference type="AlphaFoldDB" id="A0A2P5DTL2"/>
<comment type="caution">
    <text evidence="2">The sequence shown here is derived from an EMBL/GenBank/DDBJ whole genome shotgun (WGS) entry which is preliminary data.</text>
</comment>
<evidence type="ECO:0000313" key="3">
    <source>
        <dbReference type="Proteomes" id="UP000237105"/>
    </source>
</evidence>
<organism evidence="2 3">
    <name type="scientific">Parasponia andersonii</name>
    <name type="common">Sponia andersonii</name>
    <dbReference type="NCBI Taxonomy" id="3476"/>
    <lineage>
        <taxon>Eukaryota</taxon>
        <taxon>Viridiplantae</taxon>
        <taxon>Streptophyta</taxon>
        <taxon>Embryophyta</taxon>
        <taxon>Tracheophyta</taxon>
        <taxon>Spermatophyta</taxon>
        <taxon>Magnoliopsida</taxon>
        <taxon>eudicotyledons</taxon>
        <taxon>Gunneridae</taxon>
        <taxon>Pentapetalae</taxon>
        <taxon>rosids</taxon>
        <taxon>fabids</taxon>
        <taxon>Rosales</taxon>
        <taxon>Cannabaceae</taxon>
        <taxon>Parasponia</taxon>
    </lineage>
</organism>
<keyword evidence="3" id="KW-1185">Reference proteome</keyword>
<feature type="region of interest" description="Disordered" evidence="1">
    <location>
        <begin position="70"/>
        <end position="104"/>
    </location>
</feature>
<evidence type="ECO:0000256" key="1">
    <source>
        <dbReference type="SAM" id="MobiDB-lite"/>
    </source>
</evidence>
<evidence type="ECO:0000313" key="2">
    <source>
        <dbReference type="EMBL" id="PON76633.1"/>
    </source>
</evidence>
<protein>
    <submittedName>
        <fullName evidence="2">Uncharacterized protein</fullName>
    </submittedName>
</protein>
<feature type="compositionally biased region" description="Basic and acidic residues" evidence="1">
    <location>
        <begin position="90"/>
        <end position="104"/>
    </location>
</feature>
<dbReference type="EMBL" id="JXTB01000017">
    <property type="protein sequence ID" value="PON76633.1"/>
    <property type="molecule type" value="Genomic_DNA"/>
</dbReference>
<sequence length="123" mass="13604">MGLRFIYLDNPCGEMNPTRLVGGRMMAEIIAGGQKSELAFWSFSGIAGDDGDRGQAAWLRRCTGRLRRSVARADDGGGSSYRGGPPSAEGDSREREREREREKCEQATWPILNGVVQFFKNCT</sequence>